<evidence type="ECO:0000313" key="16">
    <source>
        <dbReference type="EMBL" id="KAJ7340171.1"/>
    </source>
</evidence>
<evidence type="ECO:0000259" key="15">
    <source>
        <dbReference type="PROSITE" id="PS51746"/>
    </source>
</evidence>
<evidence type="ECO:0000313" key="17">
    <source>
        <dbReference type="Proteomes" id="UP001163046"/>
    </source>
</evidence>
<dbReference type="GO" id="GO:1902533">
    <property type="term" value="P:positive regulation of intracellular signal transduction"/>
    <property type="evidence" value="ECO:0007669"/>
    <property type="project" value="UniProtKB-ARBA"/>
</dbReference>
<evidence type="ECO:0000256" key="5">
    <source>
        <dbReference type="ARBA" id="ARBA00022824"/>
    </source>
</evidence>
<dbReference type="OrthoDB" id="10049211at2759"/>
<organism evidence="16 17">
    <name type="scientific">Desmophyllum pertusum</name>
    <dbReference type="NCBI Taxonomy" id="174260"/>
    <lineage>
        <taxon>Eukaryota</taxon>
        <taxon>Metazoa</taxon>
        <taxon>Cnidaria</taxon>
        <taxon>Anthozoa</taxon>
        <taxon>Hexacorallia</taxon>
        <taxon>Scleractinia</taxon>
        <taxon>Caryophylliina</taxon>
        <taxon>Caryophylliidae</taxon>
        <taxon>Desmophyllum</taxon>
    </lineage>
</organism>
<dbReference type="CDD" id="cd00143">
    <property type="entry name" value="PP2Cc"/>
    <property type="match status" value="1"/>
</dbReference>
<evidence type="ECO:0000256" key="4">
    <source>
        <dbReference type="ARBA" id="ARBA00022553"/>
    </source>
</evidence>
<evidence type="ECO:0000256" key="9">
    <source>
        <dbReference type="ARBA" id="ARBA00057862"/>
    </source>
</evidence>
<evidence type="ECO:0000256" key="6">
    <source>
        <dbReference type="ARBA" id="ARBA00022843"/>
    </source>
</evidence>
<feature type="region of interest" description="Disordered" evidence="14">
    <location>
        <begin position="411"/>
        <end position="506"/>
    </location>
</feature>
<dbReference type="PROSITE" id="PS51746">
    <property type="entry name" value="PPM_2"/>
    <property type="match status" value="1"/>
</dbReference>
<evidence type="ECO:0000256" key="13">
    <source>
        <dbReference type="ARBA" id="ARBA00080658"/>
    </source>
</evidence>
<dbReference type="GO" id="GO:0005789">
    <property type="term" value="C:endoplasmic reticulum membrane"/>
    <property type="evidence" value="ECO:0007669"/>
    <property type="project" value="UniProtKB-SubCell"/>
</dbReference>
<dbReference type="FunFam" id="3.60.40.10:FF:000014">
    <property type="entry name" value="TGF-beta-activated kinase 1 and MAP3K7-binding protein 1-like"/>
    <property type="match status" value="1"/>
</dbReference>
<keyword evidence="6" id="KW-0832">Ubl conjugation</keyword>
<name>A0A9W9YG97_9CNID</name>
<dbReference type="SUPFAM" id="SSF81606">
    <property type="entry name" value="PP2C-like"/>
    <property type="match status" value="1"/>
</dbReference>
<dbReference type="GO" id="GO:0004722">
    <property type="term" value="F:protein serine/threonine phosphatase activity"/>
    <property type="evidence" value="ECO:0007669"/>
    <property type="project" value="InterPro"/>
</dbReference>
<evidence type="ECO:0000256" key="11">
    <source>
        <dbReference type="ARBA" id="ARBA00074232"/>
    </source>
</evidence>
<dbReference type="GO" id="GO:0008047">
    <property type="term" value="F:enzyme activator activity"/>
    <property type="evidence" value="ECO:0007669"/>
    <property type="project" value="UniProtKB-ARBA"/>
</dbReference>
<comment type="subcellular location">
    <subcellularLocation>
        <location evidence="2">Cytoplasm</location>
        <location evidence="2">Cytosol</location>
    </subcellularLocation>
    <subcellularLocation>
        <location evidence="1">Endoplasmic reticulum membrane</location>
        <topology evidence="1">Peripheral membrane protein</topology>
        <orientation evidence="1">Cytoplasmic side</orientation>
    </subcellularLocation>
</comment>
<comment type="subunit">
    <text evidence="10">Interacts with XIAP and BIRC7. Interacts with TRAF6 and MAP3K7; during IL-1 signaling. Identified in the TRIKA2 complex composed of MAP3K7, TAB1 and TAB2. Interacts with TRAF6 and MAPK14; these interactions allow MAPK14 autophosphorylation. Interacts with STING1; interaction takes place following cGAMP activation and promotes TAB1 recruitment to the endoplasmic reticulum, triggering MAP3K7/TAK1 activation and STING1 phosphorylation.</text>
</comment>
<feature type="compositionally biased region" description="Low complexity" evidence="14">
    <location>
        <begin position="450"/>
        <end position="466"/>
    </location>
</feature>
<dbReference type="AlphaFoldDB" id="A0A9W9YG97"/>
<keyword evidence="4" id="KW-0597">Phosphoprotein</keyword>
<dbReference type="Gene3D" id="3.60.40.10">
    <property type="entry name" value="PPM-type phosphatase domain"/>
    <property type="match status" value="1"/>
</dbReference>
<reference evidence="16" key="1">
    <citation type="submission" date="2023-01" db="EMBL/GenBank/DDBJ databases">
        <title>Genome assembly of the deep-sea coral Lophelia pertusa.</title>
        <authorList>
            <person name="Herrera S."/>
            <person name="Cordes E."/>
        </authorList>
    </citation>
    <scope>NUCLEOTIDE SEQUENCE</scope>
    <source>
        <strain evidence="16">USNM1676648</strain>
        <tissue evidence="16">Polyp</tissue>
    </source>
</reference>
<gene>
    <name evidence="16" type="primary">TAB1</name>
    <name evidence="16" type="ORF">OS493_002900</name>
</gene>
<comment type="function">
    <text evidence="9">Key adapter protein that plays an essential role in JNK and NF-kappa-B activation and proinflammatory cytokines production in response to stimulation with TLRs and cytokines. Mechanistically, associates with the catalytic domain of MAP3K7/TAK1 to trigger MAP3K7/TAK1 autophosphorylation leading to its full activation. Similarly, associates with MAPK14 and triggers its autophosphorylation and subsequent activation. In turn, MAPK14 phosphorylates TAB1 and inhibits MAP3K7/TAK1 activation in a feedback control mechanism. Also plays a role in recruiting MAPK14 to the TAK1 complex for the phosphorylation of the TAB2 and TAB3 regulatory subunits.</text>
</comment>
<evidence type="ECO:0000256" key="1">
    <source>
        <dbReference type="ARBA" id="ARBA00004397"/>
    </source>
</evidence>
<keyword evidence="3" id="KW-0963">Cytoplasm</keyword>
<dbReference type="Proteomes" id="UP001163046">
    <property type="component" value="Unassembled WGS sequence"/>
</dbReference>
<evidence type="ECO:0000256" key="3">
    <source>
        <dbReference type="ARBA" id="ARBA00022490"/>
    </source>
</evidence>
<keyword evidence="17" id="KW-1185">Reference proteome</keyword>
<feature type="compositionally biased region" description="Acidic residues" evidence="14">
    <location>
        <begin position="483"/>
        <end position="500"/>
    </location>
</feature>
<dbReference type="PANTHER" id="PTHR13832">
    <property type="entry name" value="PROTEIN PHOSPHATASE 2C"/>
    <property type="match status" value="1"/>
</dbReference>
<accession>A0A9W9YG97</accession>
<evidence type="ECO:0000256" key="8">
    <source>
        <dbReference type="ARBA" id="ARBA00023180"/>
    </source>
</evidence>
<sequence>MATKRSSTVSQSPVENWTDDLPVCKFSGVGFLTNQRYREDGGRREEHEFEDRSFHFNVDDDTYLYAVFDGHDGPRASDFTVQRLPAELLLGQLTAYMNDEQIKGALRQAFIAVEKGFFQSLDDALAEKTELQLQMPEGLSSYEAYQQFPEQVARIQALQDEISGGTTAVLALIFQHKLFVANVGDSRALLCRETMDGSLSVAQLSVDHVTNNKEELTRLANLGLDIQQILRNHRIGNQENTRSIGDYGVKGGYKDFDILSVATGEPVIAEPHICGGFPIDETFFCLVLMSDGVYKSIEEASDVETNSNFDVVRLVTEELLCQNNLTGVAQAVVDKVGRAHHDTFMNQMSKCQKRDDMTILIRIFKEEIANSMKSPRATGRQSLAGMPPVSPGVLPVSVPYNPSNAIGSAPSLFIPPGVQPKPQQTGSTQTGSTPSPTTSTPTNVPLFTVSSSRSDTQSSASSASESPTIPVPAEPGAAIEEPLNVDDEEMGGEGASEEPNEDKKVLPYVDFTDFFRQVTELGEEHVYGWDNPATGETPA</sequence>
<dbReference type="SMART" id="SM00332">
    <property type="entry name" value="PP2Cc"/>
    <property type="match status" value="1"/>
</dbReference>
<evidence type="ECO:0000256" key="10">
    <source>
        <dbReference type="ARBA" id="ARBA00062935"/>
    </source>
</evidence>
<dbReference type="GO" id="GO:0005829">
    <property type="term" value="C:cytosol"/>
    <property type="evidence" value="ECO:0007669"/>
    <property type="project" value="UniProtKB-SubCell"/>
</dbReference>
<dbReference type="InterPro" id="IPR036457">
    <property type="entry name" value="PPM-type-like_dom_sf"/>
</dbReference>
<protein>
    <recommendedName>
        <fullName evidence="11">TGF-beta-activated kinase 1 and MAP3K7-binding protein 1</fullName>
    </recommendedName>
    <alternativeName>
        <fullName evidence="12">Mitogen-activated protein kinase kinase kinase 7-interacting protein 1</fullName>
    </alternativeName>
    <alternativeName>
        <fullName evidence="13">TGF-beta-activated kinase 1-binding protein 1</fullName>
    </alternativeName>
</protein>
<dbReference type="InterPro" id="IPR001932">
    <property type="entry name" value="PPM-type_phosphatase-like_dom"/>
</dbReference>
<comment type="caution">
    <text evidence="16">The sequence shown here is derived from an EMBL/GenBank/DDBJ whole genome shotgun (WGS) entry which is preliminary data.</text>
</comment>
<evidence type="ECO:0000256" key="14">
    <source>
        <dbReference type="SAM" id="MobiDB-lite"/>
    </source>
</evidence>
<keyword evidence="5" id="KW-0256">Endoplasmic reticulum</keyword>
<dbReference type="GO" id="GO:0007165">
    <property type="term" value="P:signal transduction"/>
    <property type="evidence" value="ECO:0007669"/>
    <property type="project" value="UniProtKB-ARBA"/>
</dbReference>
<evidence type="ECO:0000256" key="7">
    <source>
        <dbReference type="ARBA" id="ARBA00023136"/>
    </source>
</evidence>
<evidence type="ECO:0000256" key="12">
    <source>
        <dbReference type="ARBA" id="ARBA00080486"/>
    </source>
</evidence>
<keyword evidence="7" id="KW-0472">Membrane</keyword>
<dbReference type="InterPro" id="IPR015655">
    <property type="entry name" value="PP2C"/>
</dbReference>
<dbReference type="Pfam" id="PF00481">
    <property type="entry name" value="PP2C"/>
    <property type="match status" value="1"/>
</dbReference>
<dbReference type="PANTHER" id="PTHR13832:SF533">
    <property type="entry name" value="TGF-BETA-ACTIVATED KINASE 1 AND MAP3K7-BINDING PROTEIN 1"/>
    <property type="match status" value="1"/>
</dbReference>
<proteinExistence type="predicted"/>
<feature type="domain" description="PPM-type phosphatase" evidence="15">
    <location>
        <begin position="28"/>
        <end position="364"/>
    </location>
</feature>
<keyword evidence="8" id="KW-0325">Glycoprotein</keyword>
<evidence type="ECO:0000256" key="2">
    <source>
        <dbReference type="ARBA" id="ARBA00004514"/>
    </source>
</evidence>
<dbReference type="EMBL" id="MU827778">
    <property type="protein sequence ID" value="KAJ7340171.1"/>
    <property type="molecule type" value="Genomic_DNA"/>
</dbReference>
<feature type="compositionally biased region" description="Low complexity" evidence="14">
    <location>
        <begin position="422"/>
        <end position="442"/>
    </location>
</feature>